<feature type="region of interest" description="Disordered" evidence="1">
    <location>
        <begin position="93"/>
        <end position="139"/>
    </location>
</feature>
<evidence type="ECO:0000256" key="1">
    <source>
        <dbReference type="SAM" id="MobiDB-lite"/>
    </source>
</evidence>
<evidence type="ECO:0000313" key="3">
    <source>
        <dbReference type="Proteomes" id="UP001058974"/>
    </source>
</evidence>
<name>A0A9D4WSA8_PEA</name>
<gene>
    <name evidence="2" type="ORF">KIW84_054137</name>
</gene>
<feature type="compositionally biased region" description="Acidic residues" evidence="1">
    <location>
        <begin position="102"/>
        <end position="114"/>
    </location>
</feature>
<sequence length="139" mass="15472">MRPKGQVAILLILHNIKTWGHTSTISLKTSYLLYYIMKGKQVVVAWVIASELKMVDESGHREGMGPNCPLVFLGLIIGLIRANRINDVYISREATASRADNEGEDDEETEDEGSETISNEESVSEETSEEGHDDDMTDD</sequence>
<accession>A0A9D4WSA8</accession>
<organism evidence="2 3">
    <name type="scientific">Pisum sativum</name>
    <name type="common">Garden pea</name>
    <name type="synonym">Lathyrus oleraceus</name>
    <dbReference type="NCBI Taxonomy" id="3888"/>
    <lineage>
        <taxon>Eukaryota</taxon>
        <taxon>Viridiplantae</taxon>
        <taxon>Streptophyta</taxon>
        <taxon>Embryophyta</taxon>
        <taxon>Tracheophyta</taxon>
        <taxon>Spermatophyta</taxon>
        <taxon>Magnoliopsida</taxon>
        <taxon>eudicotyledons</taxon>
        <taxon>Gunneridae</taxon>
        <taxon>Pentapetalae</taxon>
        <taxon>rosids</taxon>
        <taxon>fabids</taxon>
        <taxon>Fabales</taxon>
        <taxon>Fabaceae</taxon>
        <taxon>Papilionoideae</taxon>
        <taxon>50 kb inversion clade</taxon>
        <taxon>NPAAA clade</taxon>
        <taxon>Hologalegina</taxon>
        <taxon>IRL clade</taxon>
        <taxon>Fabeae</taxon>
        <taxon>Lathyrus</taxon>
    </lineage>
</organism>
<dbReference type="Gramene" id="Psat05G0413700-T1">
    <property type="protein sequence ID" value="KAI5408194.1"/>
    <property type="gene ID" value="KIW84_054137"/>
</dbReference>
<dbReference type="EMBL" id="JAMSHJ010000005">
    <property type="protein sequence ID" value="KAI5408194.1"/>
    <property type="molecule type" value="Genomic_DNA"/>
</dbReference>
<evidence type="ECO:0000313" key="2">
    <source>
        <dbReference type="EMBL" id="KAI5408194.1"/>
    </source>
</evidence>
<comment type="caution">
    <text evidence="2">The sequence shown here is derived from an EMBL/GenBank/DDBJ whole genome shotgun (WGS) entry which is preliminary data.</text>
</comment>
<dbReference type="Proteomes" id="UP001058974">
    <property type="component" value="Chromosome 5"/>
</dbReference>
<protein>
    <submittedName>
        <fullName evidence="2">Uncharacterized protein</fullName>
    </submittedName>
</protein>
<reference evidence="2 3" key="1">
    <citation type="journal article" date="2022" name="Nat. Genet.">
        <title>Improved pea reference genome and pan-genome highlight genomic features and evolutionary characteristics.</title>
        <authorList>
            <person name="Yang T."/>
            <person name="Liu R."/>
            <person name="Luo Y."/>
            <person name="Hu S."/>
            <person name="Wang D."/>
            <person name="Wang C."/>
            <person name="Pandey M.K."/>
            <person name="Ge S."/>
            <person name="Xu Q."/>
            <person name="Li N."/>
            <person name="Li G."/>
            <person name="Huang Y."/>
            <person name="Saxena R.K."/>
            <person name="Ji Y."/>
            <person name="Li M."/>
            <person name="Yan X."/>
            <person name="He Y."/>
            <person name="Liu Y."/>
            <person name="Wang X."/>
            <person name="Xiang C."/>
            <person name="Varshney R.K."/>
            <person name="Ding H."/>
            <person name="Gao S."/>
            <person name="Zong X."/>
        </authorList>
    </citation>
    <scope>NUCLEOTIDE SEQUENCE [LARGE SCALE GENOMIC DNA]</scope>
    <source>
        <strain evidence="2 3">cv. Zhongwan 6</strain>
    </source>
</reference>
<keyword evidence="3" id="KW-1185">Reference proteome</keyword>
<dbReference type="AlphaFoldDB" id="A0A9D4WSA8"/>
<feature type="compositionally biased region" description="Acidic residues" evidence="1">
    <location>
        <begin position="122"/>
        <end position="139"/>
    </location>
</feature>
<proteinExistence type="predicted"/>